<evidence type="ECO:0000256" key="2">
    <source>
        <dbReference type="SAM" id="Phobius"/>
    </source>
</evidence>
<evidence type="ECO:0000256" key="1">
    <source>
        <dbReference type="SAM" id="MobiDB-lite"/>
    </source>
</evidence>
<dbReference type="InterPro" id="IPR038770">
    <property type="entry name" value="Na+/solute_symporter_sf"/>
</dbReference>
<keyword evidence="2" id="KW-1133">Transmembrane helix</keyword>
<proteinExistence type="predicted"/>
<dbReference type="InterPro" id="IPR016833">
    <property type="entry name" value="Put_Na-Bile_cotransptr"/>
</dbReference>
<feature type="transmembrane region" description="Helical" evidence="2">
    <location>
        <begin position="135"/>
        <end position="157"/>
    </location>
</feature>
<protein>
    <submittedName>
        <fullName evidence="3">Bile acid:sodium symporter family protein</fullName>
    </submittedName>
</protein>
<comment type="caution">
    <text evidence="3">The sequence shown here is derived from an EMBL/GenBank/DDBJ whole genome shotgun (WGS) entry which is preliminary data.</text>
</comment>
<feature type="transmembrane region" description="Helical" evidence="2">
    <location>
        <begin position="204"/>
        <end position="227"/>
    </location>
</feature>
<feature type="transmembrane region" description="Helical" evidence="2">
    <location>
        <begin position="105"/>
        <end position="123"/>
    </location>
</feature>
<feature type="transmembrane region" description="Helical" evidence="2">
    <location>
        <begin position="9"/>
        <end position="29"/>
    </location>
</feature>
<evidence type="ECO:0000313" key="3">
    <source>
        <dbReference type="EMBL" id="MFB6396705.1"/>
    </source>
</evidence>
<keyword evidence="4" id="KW-1185">Reference proteome</keyword>
<feature type="region of interest" description="Disordered" evidence="1">
    <location>
        <begin position="324"/>
        <end position="358"/>
    </location>
</feature>
<dbReference type="PANTHER" id="PTHR18640:SF5">
    <property type="entry name" value="SODIUM_BILE ACID COTRANSPORTER 7"/>
    <property type="match status" value="1"/>
</dbReference>
<dbReference type="EMBL" id="JBCGDC010000103">
    <property type="protein sequence ID" value="MFB6396705.1"/>
    <property type="molecule type" value="Genomic_DNA"/>
</dbReference>
<reference evidence="3 4" key="1">
    <citation type="submission" date="2024-04" db="EMBL/GenBank/DDBJ databases">
        <title>Polymorphospora sp. isolated from Baiyangdian Lake in Xiong'an New Area.</title>
        <authorList>
            <person name="Zhang X."/>
            <person name="Liu J."/>
        </authorList>
    </citation>
    <scope>NUCLEOTIDE SEQUENCE [LARGE SCALE GENOMIC DNA]</scope>
    <source>
        <strain evidence="3 4">2-325</strain>
    </source>
</reference>
<accession>A0ABV5CXT6</accession>
<gene>
    <name evidence="3" type="ORF">AAFH96_26895</name>
</gene>
<sequence length="358" mass="37365">MRAVRWPRWLVIDPFIVAMLALVVVATLLPVRGTAADVAGTIAKIGVAVLFFLHGARIAPRAALAGARHWRLHIVVLLLTFAVFPLLGIAAGLLVPTLLTNDLHLGLLFLCAVPSTVQSSIAFTSMARGNVPAAVFSASFSNLAGIGITPLLAAALLTGTGGVSLTGGAIGAVVLQLLVPFAAGQLSRRWTADWLGRHKRLTGIVDRSSILLVVYTAFSAGVVAGVWQQVSPGRLAGLLLVVTALLATVLGLAYGVARLLRFSREDRVTIVFCGSKKSLATGLPMATVLFSGASLGLLLLPMMLFHQIQLIVCAALARAWSTHPTPDPAHPAPDPAGPDSSIEDSSRVDCDKTPTISP</sequence>
<feature type="transmembrane region" description="Helical" evidence="2">
    <location>
        <begin position="233"/>
        <end position="257"/>
    </location>
</feature>
<evidence type="ECO:0000313" key="4">
    <source>
        <dbReference type="Proteomes" id="UP001582793"/>
    </source>
</evidence>
<dbReference type="Pfam" id="PF13593">
    <property type="entry name" value="SBF_like"/>
    <property type="match status" value="1"/>
</dbReference>
<feature type="transmembrane region" description="Helical" evidence="2">
    <location>
        <begin position="163"/>
        <end position="183"/>
    </location>
</feature>
<dbReference type="Gene3D" id="1.20.1530.20">
    <property type="match status" value="1"/>
</dbReference>
<feature type="transmembrane region" description="Helical" evidence="2">
    <location>
        <begin position="278"/>
        <end position="304"/>
    </location>
</feature>
<dbReference type="RefSeq" id="WP_375736057.1">
    <property type="nucleotide sequence ID" value="NZ_JBCGDC010000103.1"/>
</dbReference>
<feature type="transmembrane region" description="Helical" evidence="2">
    <location>
        <begin position="74"/>
        <end position="99"/>
    </location>
</feature>
<organism evidence="3 4">
    <name type="scientific">Polymorphospora lycopeni</name>
    <dbReference type="NCBI Taxonomy" id="3140240"/>
    <lineage>
        <taxon>Bacteria</taxon>
        <taxon>Bacillati</taxon>
        <taxon>Actinomycetota</taxon>
        <taxon>Actinomycetes</taxon>
        <taxon>Micromonosporales</taxon>
        <taxon>Micromonosporaceae</taxon>
        <taxon>Polymorphospora</taxon>
    </lineage>
</organism>
<dbReference type="Proteomes" id="UP001582793">
    <property type="component" value="Unassembled WGS sequence"/>
</dbReference>
<feature type="transmembrane region" description="Helical" evidence="2">
    <location>
        <begin position="35"/>
        <end position="53"/>
    </location>
</feature>
<keyword evidence="2" id="KW-0472">Membrane</keyword>
<name>A0ABV5CXT6_9ACTN</name>
<keyword evidence="2" id="KW-0812">Transmembrane</keyword>
<feature type="compositionally biased region" description="Pro residues" evidence="1">
    <location>
        <begin position="325"/>
        <end position="336"/>
    </location>
</feature>
<dbReference type="PANTHER" id="PTHR18640">
    <property type="entry name" value="SOLUTE CARRIER FAMILY 10 MEMBER 7"/>
    <property type="match status" value="1"/>
</dbReference>
<dbReference type="PIRSF" id="PIRSF026166">
    <property type="entry name" value="UCP026166"/>
    <property type="match status" value="1"/>
</dbReference>